<accession>A0A1B1MLR2</accession>
<dbReference type="GO" id="GO:0030246">
    <property type="term" value="F:carbohydrate binding"/>
    <property type="evidence" value="ECO:0007669"/>
    <property type="project" value="InterPro"/>
</dbReference>
<feature type="compositionally biased region" description="Basic residues" evidence="1">
    <location>
        <begin position="124"/>
        <end position="143"/>
    </location>
</feature>
<dbReference type="Pfam" id="PF13620">
    <property type="entry name" value="CarboxypepD_reg"/>
    <property type="match status" value="1"/>
</dbReference>
<feature type="region of interest" description="Disordered" evidence="1">
    <location>
        <begin position="108"/>
        <end position="156"/>
    </location>
</feature>
<keyword evidence="3" id="KW-1185">Reference proteome</keyword>
<sequence length="156" mass="16418">MGEEPVTYDVRFSGTSGLAGTVRDGDGGWPVEGALIVVTDVRGEVPATVKSDHEGAFSVPELPAGDLTVAVDASGRRPTALPVQISGPGVTRVEVRLLSGAQVQGVAHRTAARGLRDELQPGRPGRHRGHRRHPARGARHPGRPGRPTAARRLTVR</sequence>
<gene>
    <name evidence="2" type="ORF">SLINC_7331</name>
</gene>
<dbReference type="STRING" id="1915.SLINC_7331"/>
<dbReference type="Proteomes" id="UP000092598">
    <property type="component" value="Chromosome"/>
</dbReference>
<evidence type="ECO:0000256" key="1">
    <source>
        <dbReference type="SAM" id="MobiDB-lite"/>
    </source>
</evidence>
<proteinExistence type="predicted"/>
<name>A0A1B1MLR2_STRLN</name>
<dbReference type="KEGG" id="sls:SLINC_7331"/>
<protein>
    <submittedName>
        <fullName evidence="2">Major facilitator superfamily permease</fullName>
    </submittedName>
</protein>
<reference evidence="2 3" key="1">
    <citation type="submission" date="2016-07" db="EMBL/GenBank/DDBJ databases">
        <title>Enhancement of antibiotic productionsby engineered nitrateutilization in actinobacteria.</title>
        <authorList>
            <person name="Meng S.C."/>
        </authorList>
    </citation>
    <scope>NUCLEOTIDE SEQUENCE [LARGE SCALE GENOMIC DNA]</scope>
    <source>
        <strain evidence="2 3">NRRL 2936</strain>
    </source>
</reference>
<feature type="compositionally biased region" description="Low complexity" evidence="1">
    <location>
        <begin position="145"/>
        <end position="156"/>
    </location>
</feature>
<evidence type="ECO:0000313" key="3">
    <source>
        <dbReference type="Proteomes" id="UP000092598"/>
    </source>
</evidence>
<dbReference type="Gene3D" id="2.60.40.1120">
    <property type="entry name" value="Carboxypeptidase-like, regulatory domain"/>
    <property type="match status" value="1"/>
</dbReference>
<organism evidence="2 3">
    <name type="scientific">Streptomyces lincolnensis</name>
    <dbReference type="NCBI Taxonomy" id="1915"/>
    <lineage>
        <taxon>Bacteria</taxon>
        <taxon>Bacillati</taxon>
        <taxon>Actinomycetota</taxon>
        <taxon>Actinomycetes</taxon>
        <taxon>Kitasatosporales</taxon>
        <taxon>Streptomycetaceae</taxon>
        <taxon>Streptomyces</taxon>
    </lineage>
</organism>
<dbReference type="SUPFAM" id="SSF49452">
    <property type="entry name" value="Starch-binding domain-like"/>
    <property type="match status" value="1"/>
</dbReference>
<dbReference type="AlphaFoldDB" id="A0A1B1MLR2"/>
<dbReference type="EMBL" id="CP016438">
    <property type="protein sequence ID" value="ANS69555.1"/>
    <property type="molecule type" value="Genomic_DNA"/>
</dbReference>
<evidence type="ECO:0000313" key="2">
    <source>
        <dbReference type="EMBL" id="ANS69555.1"/>
    </source>
</evidence>
<dbReference type="InterPro" id="IPR013784">
    <property type="entry name" value="Carb-bd-like_fold"/>
</dbReference>